<feature type="chain" id="PRO_5008587945" description="MD-2-related lipid-recognition domain-containing protein" evidence="2">
    <location>
        <begin position="30"/>
        <end position="193"/>
    </location>
</feature>
<dbReference type="InterPro" id="IPR010512">
    <property type="entry name" value="DUF1091"/>
</dbReference>
<dbReference type="PANTHER" id="PTHR21112">
    <property type="entry name" value="CHEMOSENSORY PROTEIN A 29A-RELATED"/>
    <property type="match status" value="1"/>
</dbReference>
<protein>
    <recommendedName>
        <fullName evidence="4">MD-2-related lipid-recognition domain-containing protein</fullName>
    </recommendedName>
</protein>
<feature type="signal peptide" evidence="2">
    <location>
        <begin position="1"/>
        <end position="29"/>
    </location>
</feature>
<evidence type="ECO:0000256" key="1">
    <source>
        <dbReference type="ARBA" id="ARBA00022729"/>
    </source>
</evidence>
<name>A0A1B6M1I4_9HEMI</name>
<evidence type="ECO:0000313" key="3">
    <source>
        <dbReference type="EMBL" id="JAT29783.1"/>
    </source>
</evidence>
<keyword evidence="1 2" id="KW-0732">Signal</keyword>
<reference evidence="3" key="1">
    <citation type="submission" date="2015-11" db="EMBL/GenBank/DDBJ databases">
        <title>De novo transcriptome assembly of four potential Pierce s Disease insect vectors from Arizona vineyards.</title>
        <authorList>
            <person name="Tassone E.E."/>
        </authorList>
    </citation>
    <scope>NUCLEOTIDE SEQUENCE</scope>
</reference>
<feature type="non-terminal residue" evidence="3">
    <location>
        <position position="1"/>
    </location>
</feature>
<dbReference type="PANTHER" id="PTHR21112:SF0">
    <property type="entry name" value="CHEMOSENSORY PROTEIN A 29A-RELATED"/>
    <property type="match status" value="1"/>
</dbReference>
<dbReference type="AlphaFoldDB" id="A0A1B6M1I4"/>
<dbReference type="Pfam" id="PF06477">
    <property type="entry name" value="DUF1091"/>
    <property type="match status" value="1"/>
</dbReference>
<dbReference type="InterPro" id="IPR036846">
    <property type="entry name" value="GM2-AP_sf"/>
</dbReference>
<dbReference type="EMBL" id="GEBQ01010194">
    <property type="protein sequence ID" value="JAT29783.1"/>
    <property type="molecule type" value="Transcribed_RNA"/>
</dbReference>
<evidence type="ECO:0000256" key="2">
    <source>
        <dbReference type="SAM" id="SignalP"/>
    </source>
</evidence>
<gene>
    <name evidence="3" type="ORF">g.5892</name>
</gene>
<evidence type="ECO:0008006" key="4">
    <source>
        <dbReference type="Google" id="ProtNLM"/>
    </source>
</evidence>
<proteinExistence type="predicted"/>
<dbReference type="SMART" id="SM00697">
    <property type="entry name" value="DM8"/>
    <property type="match status" value="1"/>
</dbReference>
<sequence>LAQPAMACVLREVTLLLCVLTAVITGVHSFGPAAGPFDIDLKQLEPCEDQGTAQVRFTDKLSNAGKGKYIYSSPYWLGVPIDENFKVYVDLQQWGNGGYRPRAMEYTAKNCEDAWKLVSDLIKEVMKSAGHPVESCPIPAGNYTANNWVVDVHLKNLPSMVYGKYRAVLSFSYKKVKVGCEMVYAEVIPKAFG</sequence>
<accession>A0A1B6M1I4</accession>
<organism evidence="3">
    <name type="scientific">Graphocephala atropunctata</name>
    <dbReference type="NCBI Taxonomy" id="36148"/>
    <lineage>
        <taxon>Eukaryota</taxon>
        <taxon>Metazoa</taxon>
        <taxon>Ecdysozoa</taxon>
        <taxon>Arthropoda</taxon>
        <taxon>Hexapoda</taxon>
        <taxon>Insecta</taxon>
        <taxon>Pterygota</taxon>
        <taxon>Neoptera</taxon>
        <taxon>Paraneoptera</taxon>
        <taxon>Hemiptera</taxon>
        <taxon>Auchenorrhyncha</taxon>
        <taxon>Membracoidea</taxon>
        <taxon>Cicadellidae</taxon>
        <taxon>Cicadellinae</taxon>
        <taxon>Cicadellini</taxon>
        <taxon>Graphocephala</taxon>
    </lineage>
</organism>
<dbReference type="Gene3D" id="2.70.220.10">
    <property type="entry name" value="Ganglioside GM2 activator"/>
    <property type="match status" value="1"/>
</dbReference>